<reference evidence="2 3" key="1">
    <citation type="submission" date="2019-08" db="EMBL/GenBank/DDBJ databases">
        <title>Deep-cultivation of Planctomycetes and their phenomic and genomic characterization uncovers novel biology.</title>
        <authorList>
            <person name="Wiegand S."/>
            <person name="Jogler M."/>
            <person name="Boedeker C."/>
            <person name="Pinto D."/>
            <person name="Vollmers J."/>
            <person name="Rivas-Marin E."/>
            <person name="Kohn T."/>
            <person name="Peeters S.H."/>
            <person name="Heuer A."/>
            <person name="Rast P."/>
            <person name="Oberbeckmann S."/>
            <person name="Bunk B."/>
            <person name="Jeske O."/>
            <person name="Meyerdierks A."/>
            <person name="Storesund J.E."/>
            <person name="Kallscheuer N."/>
            <person name="Luecker S."/>
            <person name="Lage O.M."/>
            <person name="Pohl T."/>
            <person name="Merkel B.J."/>
            <person name="Hornburger P."/>
            <person name="Mueller R.-W."/>
            <person name="Bruemmer F."/>
            <person name="Labrenz M."/>
            <person name="Spormann A.M."/>
            <person name="Op Den Camp H."/>
            <person name="Overmann J."/>
            <person name="Amann R."/>
            <person name="Jetten M.S.M."/>
            <person name="Mascher T."/>
            <person name="Medema M.H."/>
            <person name="Devos D.P."/>
            <person name="Kaster A.-K."/>
            <person name="Ovreas L."/>
            <person name="Rohde M."/>
            <person name="Galperin M.Y."/>
            <person name="Jogler C."/>
        </authorList>
    </citation>
    <scope>NUCLEOTIDE SEQUENCE [LARGE SCALE GENOMIC DNA]</scope>
    <source>
        <strain evidence="2 3">LF1</strain>
    </source>
</reference>
<keyword evidence="3" id="KW-1185">Reference proteome</keyword>
<organism evidence="2 3">
    <name type="scientific">Rubripirellula obstinata</name>
    <dbReference type="NCBI Taxonomy" id="406547"/>
    <lineage>
        <taxon>Bacteria</taxon>
        <taxon>Pseudomonadati</taxon>
        <taxon>Planctomycetota</taxon>
        <taxon>Planctomycetia</taxon>
        <taxon>Pirellulales</taxon>
        <taxon>Pirellulaceae</taxon>
        <taxon>Rubripirellula</taxon>
    </lineage>
</organism>
<feature type="signal peptide" evidence="1">
    <location>
        <begin position="1"/>
        <end position="25"/>
    </location>
</feature>
<evidence type="ECO:0000313" key="2">
    <source>
        <dbReference type="EMBL" id="KAA1258245.1"/>
    </source>
</evidence>
<keyword evidence="1" id="KW-0732">Signal</keyword>
<dbReference type="Proteomes" id="UP000322699">
    <property type="component" value="Unassembled WGS sequence"/>
</dbReference>
<name>A0A5B1CEF7_9BACT</name>
<sequence length="188" mass="19607" precursor="true">MSNSPLIRTAVNLCLIAVMVIQPMAFVAARGTCAQGGSNGSCCQAKTVCHGCKSCEVETDGDLCGCCSGGKNDAGSCCTKNADAKPKHDDLFGEISDVVPEPPSADGQSADGESALSSCMCGVHSVPFAPVPNRAAVPQVRDLVVIAYLDHVATDAGKTIRPKALKSRLPIGDLSPHFSQRFLCIWRI</sequence>
<evidence type="ECO:0000256" key="1">
    <source>
        <dbReference type="SAM" id="SignalP"/>
    </source>
</evidence>
<gene>
    <name evidence="2" type="ORF">LF1_07610</name>
</gene>
<dbReference type="EMBL" id="VRLW01000001">
    <property type="protein sequence ID" value="KAA1258245.1"/>
    <property type="molecule type" value="Genomic_DNA"/>
</dbReference>
<accession>A0A5B1CEF7</accession>
<feature type="chain" id="PRO_5022867907" evidence="1">
    <location>
        <begin position="26"/>
        <end position="188"/>
    </location>
</feature>
<protein>
    <submittedName>
        <fullName evidence="2">Uncharacterized protein</fullName>
    </submittedName>
</protein>
<dbReference type="OrthoDB" id="284194at2"/>
<comment type="caution">
    <text evidence="2">The sequence shown here is derived from an EMBL/GenBank/DDBJ whole genome shotgun (WGS) entry which is preliminary data.</text>
</comment>
<proteinExistence type="predicted"/>
<evidence type="ECO:0000313" key="3">
    <source>
        <dbReference type="Proteomes" id="UP000322699"/>
    </source>
</evidence>
<dbReference type="RefSeq" id="WP_157593877.1">
    <property type="nucleotide sequence ID" value="NZ_LWSK01000009.1"/>
</dbReference>
<dbReference type="AlphaFoldDB" id="A0A5B1CEF7"/>